<dbReference type="eggNOG" id="COG3194">
    <property type="taxonomic scope" value="Bacteria"/>
</dbReference>
<evidence type="ECO:0000313" key="7">
    <source>
        <dbReference type="Proteomes" id="UP000024329"/>
    </source>
</evidence>
<dbReference type="Proteomes" id="UP000094626">
    <property type="component" value="Plasmid pSA1"/>
</dbReference>
<organism evidence="6 7">
    <name type="scientific">Novosphingobium resinovorum</name>
    <dbReference type="NCBI Taxonomy" id="158500"/>
    <lineage>
        <taxon>Bacteria</taxon>
        <taxon>Pseudomonadati</taxon>
        <taxon>Pseudomonadota</taxon>
        <taxon>Alphaproteobacteria</taxon>
        <taxon>Sphingomonadales</taxon>
        <taxon>Sphingomonadaceae</taxon>
        <taxon>Novosphingobium</taxon>
    </lineage>
</organism>
<keyword evidence="3" id="KW-0456">Lyase</keyword>
<dbReference type="InterPro" id="IPR011051">
    <property type="entry name" value="RmlC_Cupin_sf"/>
</dbReference>
<keyword evidence="6" id="KW-0378">Hydrolase</keyword>
<name>A0A031JP04_9SPHN</name>
<evidence type="ECO:0000256" key="2">
    <source>
        <dbReference type="ARBA" id="ARBA00022631"/>
    </source>
</evidence>
<geneLocation type="plasmid" evidence="5 8">
    <name>pSA1</name>
</geneLocation>
<reference evidence="6 7" key="1">
    <citation type="submission" date="2014-03" db="EMBL/GenBank/DDBJ databases">
        <title>Whole genome sequence of Novosphingobium resinovorum KF1.</title>
        <authorList>
            <person name="Gan H.M."/>
            <person name="Gan H.Y."/>
            <person name="Chew T.H."/>
            <person name="Savka M.A."/>
        </authorList>
    </citation>
    <scope>NUCLEOTIDE SEQUENCE [LARGE SCALE GENOMIC DNA]</scope>
    <source>
        <strain evidence="6 7">KF1</strain>
    </source>
</reference>
<dbReference type="RefSeq" id="WP_036528998.1">
    <property type="nucleotide sequence ID" value="NZ_CP017076.1"/>
</dbReference>
<accession>A0A031JP04</accession>
<comment type="subunit">
    <text evidence="1">Homodimer.</text>
</comment>
<dbReference type="InterPro" id="IPR047233">
    <property type="entry name" value="UAH_cupin"/>
</dbReference>
<dbReference type="Pfam" id="PF04115">
    <property type="entry name" value="Ureidogly_lyase"/>
    <property type="match status" value="1"/>
</dbReference>
<protein>
    <submittedName>
        <fullName evidence="6">Ureidoglycolate hydrolase</fullName>
    </submittedName>
</protein>
<reference evidence="8" key="3">
    <citation type="journal article" date="2017" name="J. Biotechnol.">
        <title>Complete genome sequence of Novosphingobium resinovorum SA1, a versatile xenobiotic-degrading bacterium capable of utilizing sulfanilic acid.</title>
        <authorList>
            <person name="Hegedus B."/>
            <person name="Kos P.B."/>
            <person name="Balint B."/>
            <person name="Maroti G."/>
            <person name="Gan H.M."/>
            <person name="Perei K."/>
            <person name="Rakhely G."/>
        </authorList>
    </citation>
    <scope>NUCLEOTIDE SEQUENCE [LARGE SCALE GENOMIC DNA]</scope>
    <source>
        <strain evidence="8">SA1</strain>
    </source>
</reference>
<evidence type="ECO:0000313" key="8">
    <source>
        <dbReference type="Proteomes" id="UP000094626"/>
    </source>
</evidence>
<dbReference type="GO" id="GO:0000256">
    <property type="term" value="P:allantoin catabolic process"/>
    <property type="evidence" value="ECO:0007669"/>
    <property type="project" value="InterPro"/>
</dbReference>
<dbReference type="OrthoDB" id="9804602at2"/>
<dbReference type="Proteomes" id="UP000024329">
    <property type="component" value="Unassembled WGS sequence"/>
</dbReference>
<dbReference type="GO" id="GO:0004848">
    <property type="term" value="F:ureidoglycolate hydrolase activity"/>
    <property type="evidence" value="ECO:0007669"/>
    <property type="project" value="InterPro"/>
</dbReference>
<dbReference type="AlphaFoldDB" id="A0A031JP04"/>
<dbReference type="InterPro" id="IPR024060">
    <property type="entry name" value="Ureidoglycolate_lyase_dom_sf"/>
</dbReference>
<keyword evidence="5" id="KW-0614">Plasmid</keyword>
<keyword evidence="2" id="KW-0659">Purine metabolism</keyword>
<dbReference type="InterPro" id="IPR007247">
    <property type="entry name" value="Ureidogly_lyase"/>
</dbReference>
<dbReference type="CDD" id="cd20298">
    <property type="entry name" value="cupin_UAH"/>
    <property type="match status" value="1"/>
</dbReference>
<dbReference type="GO" id="GO:0006144">
    <property type="term" value="P:purine nucleobase metabolic process"/>
    <property type="evidence" value="ECO:0007669"/>
    <property type="project" value="UniProtKB-KW"/>
</dbReference>
<sequence>MTQDSRATGELTVIQLEVEPASAEALAPFGAIVGREAPVTPVSVDFYKGAVKMSYPARFLCEHPVEITLAQMDRRQGEVRYMERHFQHTQAFLPLGGKPFVAVMAPPGEDDLPDLSKVRAFRFDGSAGFAMHIGTWHEFPFAVEDGTDLVVILSSQTGYDLKAKDAQTEEAHGPDLDKKDIVARTGHVFRFDLGVN</sequence>
<evidence type="ECO:0000256" key="3">
    <source>
        <dbReference type="ARBA" id="ARBA00023239"/>
    </source>
</evidence>
<evidence type="ECO:0000256" key="4">
    <source>
        <dbReference type="ARBA" id="ARBA00047684"/>
    </source>
</evidence>
<proteinExistence type="predicted"/>
<dbReference type="Gene3D" id="2.60.120.480">
    <property type="entry name" value="Ureidoglycolate hydrolase"/>
    <property type="match status" value="1"/>
</dbReference>
<dbReference type="EMBL" id="JFYZ01000036">
    <property type="protein sequence ID" value="EZP75673.1"/>
    <property type="molecule type" value="Genomic_DNA"/>
</dbReference>
<dbReference type="PANTHER" id="PTHR21221:SF1">
    <property type="entry name" value="UREIDOGLYCOLATE LYASE"/>
    <property type="match status" value="1"/>
</dbReference>
<keyword evidence="8" id="KW-1185">Reference proteome</keyword>
<evidence type="ECO:0000313" key="6">
    <source>
        <dbReference type="EMBL" id="EZP75673.1"/>
    </source>
</evidence>
<reference evidence="5" key="2">
    <citation type="submission" date="2016-08" db="EMBL/GenBank/DDBJ databases">
        <authorList>
            <person name="Seilhamer J.J."/>
        </authorList>
    </citation>
    <scope>NUCLEOTIDE SEQUENCE [LARGE SCALE GENOMIC DNA]</scope>
    <source>
        <strain evidence="5">SA1</strain>
        <plasmid evidence="5">pSA1</plasmid>
    </source>
</reference>
<dbReference type="EMBL" id="CP017076">
    <property type="protein sequence ID" value="AOR79555.1"/>
    <property type="molecule type" value="Genomic_DNA"/>
</dbReference>
<dbReference type="SUPFAM" id="SSF51182">
    <property type="entry name" value="RmlC-like cupins"/>
    <property type="match status" value="1"/>
</dbReference>
<evidence type="ECO:0000256" key="1">
    <source>
        <dbReference type="ARBA" id="ARBA00011738"/>
    </source>
</evidence>
<evidence type="ECO:0000313" key="5">
    <source>
        <dbReference type="EMBL" id="AOR79555.1"/>
    </source>
</evidence>
<comment type="catalytic activity">
    <reaction evidence="4">
        <text>(S)-ureidoglycolate = urea + glyoxylate</text>
        <dbReference type="Rhea" id="RHEA:11304"/>
        <dbReference type="ChEBI" id="CHEBI:16199"/>
        <dbReference type="ChEBI" id="CHEBI:36655"/>
        <dbReference type="ChEBI" id="CHEBI:57296"/>
        <dbReference type="EC" id="4.3.2.3"/>
    </reaction>
</comment>
<dbReference type="PANTHER" id="PTHR21221">
    <property type="entry name" value="UREIDOGLYCOLATE HYDROLASE"/>
    <property type="match status" value="1"/>
</dbReference>
<dbReference type="PATRIC" id="fig|158500.4.peg.4614"/>
<gene>
    <name evidence="5" type="ORF">BES08_22380</name>
    <name evidence="6" type="ORF">BV97_04538</name>
</gene>
<dbReference type="GO" id="GO:0050385">
    <property type="term" value="F:ureidoglycolate lyase activity"/>
    <property type="evidence" value="ECO:0007669"/>
    <property type="project" value="UniProtKB-EC"/>
</dbReference>
<dbReference type="KEGG" id="nre:BES08_22380"/>